<dbReference type="InterPro" id="IPR036305">
    <property type="entry name" value="RGS_sf"/>
</dbReference>
<dbReference type="GO" id="GO:0008277">
    <property type="term" value="P:regulation of G protein-coupled receptor signaling pathway"/>
    <property type="evidence" value="ECO:0007669"/>
    <property type="project" value="InterPro"/>
</dbReference>
<dbReference type="PANTHER" id="PTHR45746:SF5">
    <property type="entry name" value="REGULATOR OF G-PROTEIN SIGNALING 7"/>
    <property type="match status" value="1"/>
</dbReference>
<dbReference type="GO" id="GO:0005886">
    <property type="term" value="C:plasma membrane"/>
    <property type="evidence" value="ECO:0007669"/>
    <property type="project" value="TreeGrafter"/>
</dbReference>
<dbReference type="InterPro" id="IPR015898">
    <property type="entry name" value="G-protein_gamma-like_dom"/>
</dbReference>
<dbReference type="CDD" id="cd04450">
    <property type="entry name" value="DEP_RGS7-like"/>
    <property type="match status" value="1"/>
</dbReference>
<dbReference type="OrthoDB" id="196547at2759"/>
<reference evidence="5" key="1">
    <citation type="submission" date="2021-10" db="EMBL/GenBank/DDBJ databases">
        <title>Tropical sea cucumber genome reveals ecological adaptation and Cuvierian tubules defense mechanism.</title>
        <authorList>
            <person name="Chen T."/>
        </authorList>
    </citation>
    <scope>NUCLEOTIDE SEQUENCE</scope>
    <source>
        <strain evidence="5">Nanhai2018</strain>
        <tissue evidence="5">Muscle</tissue>
    </source>
</reference>
<feature type="domain" description="RGS" evidence="3">
    <location>
        <begin position="285"/>
        <end position="400"/>
    </location>
</feature>
<dbReference type="AlphaFoldDB" id="A0A9Q1C387"/>
<name>A0A9Q1C387_HOLLE</name>
<dbReference type="SUPFAM" id="SSF48670">
    <property type="entry name" value="Transducin (heterotrimeric G protein), gamma chain"/>
    <property type="match status" value="1"/>
</dbReference>
<dbReference type="InterPro" id="IPR040759">
    <property type="entry name" value="RGS_DHEX"/>
</dbReference>
<dbReference type="GO" id="GO:0005096">
    <property type="term" value="F:GTPase activator activity"/>
    <property type="evidence" value="ECO:0007669"/>
    <property type="project" value="TreeGrafter"/>
</dbReference>
<dbReference type="SMART" id="SM00224">
    <property type="entry name" value="GGL"/>
    <property type="match status" value="1"/>
</dbReference>
<dbReference type="SMART" id="SM00315">
    <property type="entry name" value="RGS"/>
    <property type="match status" value="1"/>
</dbReference>
<dbReference type="Pfam" id="PF00615">
    <property type="entry name" value="RGS"/>
    <property type="match status" value="1"/>
</dbReference>
<dbReference type="Proteomes" id="UP001152320">
    <property type="component" value="Chromosome 8"/>
</dbReference>
<dbReference type="Gene3D" id="1.10.10.10">
    <property type="entry name" value="Winged helix-like DNA-binding domain superfamily/Winged helix DNA-binding domain"/>
    <property type="match status" value="1"/>
</dbReference>
<feature type="domain" description="DEP" evidence="4">
    <location>
        <begin position="11"/>
        <end position="87"/>
    </location>
</feature>
<evidence type="ECO:0000259" key="4">
    <source>
        <dbReference type="PROSITE" id="PS50186"/>
    </source>
</evidence>
<feature type="region of interest" description="Disordered" evidence="2">
    <location>
        <begin position="500"/>
        <end position="519"/>
    </location>
</feature>
<dbReference type="GO" id="GO:0005737">
    <property type="term" value="C:cytoplasm"/>
    <property type="evidence" value="ECO:0007669"/>
    <property type="project" value="TreeGrafter"/>
</dbReference>
<dbReference type="GO" id="GO:0035556">
    <property type="term" value="P:intracellular signal transduction"/>
    <property type="evidence" value="ECO:0007669"/>
    <property type="project" value="InterPro"/>
</dbReference>
<dbReference type="PRINTS" id="PR01301">
    <property type="entry name" value="RGSPROTEIN"/>
</dbReference>
<dbReference type="Gene3D" id="1.10.1240.60">
    <property type="match status" value="1"/>
</dbReference>
<dbReference type="PANTHER" id="PTHR45746">
    <property type="entry name" value="LP21163P"/>
    <property type="match status" value="1"/>
</dbReference>
<dbReference type="InterPro" id="IPR047016">
    <property type="entry name" value="RGS6/7/9/11"/>
</dbReference>
<gene>
    <name evidence="5" type="ORF">HOLleu_18475</name>
</gene>
<dbReference type="GO" id="GO:0043005">
    <property type="term" value="C:neuron projection"/>
    <property type="evidence" value="ECO:0007669"/>
    <property type="project" value="TreeGrafter"/>
</dbReference>
<dbReference type="InterPro" id="IPR036284">
    <property type="entry name" value="GGL_sf"/>
</dbReference>
<proteinExistence type="predicted"/>
<organism evidence="5 6">
    <name type="scientific">Holothuria leucospilota</name>
    <name type="common">Black long sea cucumber</name>
    <name type="synonym">Mertensiothuria leucospilota</name>
    <dbReference type="NCBI Taxonomy" id="206669"/>
    <lineage>
        <taxon>Eukaryota</taxon>
        <taxon>Metazoa</taxon>
        <taxon>Echinodermata</taxon>
        <taxon>Eleutherozoa</taxon>
        <taxon>Echinozoa</taxon>
        <taxon>Holothuroidea</taxon>
        <taxon>Aspidochirotacea</taxon>
        <taxon>Aspidochirotida</taxon>
        <taxon>Holothuriidae</taxon>
        <taxon>Holothuria</taxon>
    </lineage>
</organism>
<accession>A0A9Q1C387</accession>
<dbReference type="GO" id="GO:0009968">
    <property type="term" value="P:negative regulation of signal transduction"/>
    <property type="evidence" value="ECO:0007669"/>
    <property type="project" value="UniProtKB-KW"/>
</dbReference>
<dbReference type="SMART" id="SM00049">
    <property type="entry name" value="DEP"/>
    <property type="match status" value="1"/>
</dbReference>
<dbReference type="InterPro" id="IPR036390">
    <property type="entry name" value="WH_DNA-bd_sf"/>
</dbReference>
<dbReference type="SUPFAM" id="SSF46785">
    <property type="entry name" value="Winged helix' DNA-binding domain"/>
    <property type="match status" value="1"/>
</dbReference>
<evidence type="ECO:0000256" key="2">
    <source>
        <dbReference type="SAM" id="MobiDB-lite"/>
    </source>
</evidence>
<dbReference type="Pfam" id="PF18148">
    <property type="entry name" value="RGS_DHEX"/>
    <property type="match status" value="1"/>
</dbReference>
<dbReference type="InterPro" id="IPR047017">
    <property type="entry name" value="RGS6/7/9/11_DHEX_sf"/>
</dbReference>
<evidence type="ECO:0000259" key="3">
    <source>
        <dbReference type="PROSITE" id="PS50132"/>
    </source>
</evidence>
<dbReference type="InterPro" id="IPR016137">
    <property type="entry name" value="RGS"/>
</dbReference>
<dbReference type="PROSITE" id="PS50186">
    <property type="entry name" value="DEP"/>
    <property type="match status" value="1"/>
</dbReference>
<dbReference type="Pfam" id="PF00631">
    <property type="entry name" value="G-gamma"/>
    <property type="match status" value="1"/>
</dbReference>
<dbReference type="PROSITE" id="PS50132">
    <property type="entry name" value="RGS"/>
    <property type="match status" value="1"/>
</dbReference>
<protein>
    <submittedName>
        <fullName evidence="5">Regulator of G-protein signaling 9</fullName>
    </submittedName>
</protein>
<evidence type="ECO:0000256" key="1">
    <source>
        <dbReference type="ARBA" id="ARBA00022700"/>
    </source>
</evidence>
<keyword evidence="6" id="KW-1185">Reference proteome</keyword>
<dbReference type="SUPFAM" id="SSF48097">
    <property type="entry name" value="Regulator of G-protein signaling, RGS"/>
    <property type="match status" value="1"/>
</dbReference>
<dbReference type="InterPro" id="IPR000591">
    <property type="entry name" value="DEP_dom"/>
</dbReference>
<dbReference type="Gene3D" id="1.10.167.10">
    <property type="entry name" value="Regulator of G-protein Signalling 4, domain 2"/>
    <property type="match status" value="1"/>
</dbReference>
<evidence type="ECO:0000313" key="5">
    <source>
        <dbReference type="EMBL" id="KAJ8037615.1"/>
    </source>
</evidence>
<dbReference type="CDD" id="cd00068">
    <property type="entry name" value="GGL"/>
    <property type="match status" value="1"/>
</dbReference>
<evidence type="ECO:0000313" key="6">
    <source>
        <dbReference type="Proteomes" id="UP001152320"/>
    </source>
</evidence>
<keyword evidence="1" id="KW-0734">Signal transduction inhibitor</keyword>
<dbReference type="GO" id="GO:0007186">
    <property type="term" value="P:G protein-coupled receptor signaling pathway"/>
    <property type="evidence" value="ECO:0007669"/>
    <property type="project" value="InterPro"/>
</dbReference>
<dbReference type="SMART" id="SM01224">
    <property type="entry name" value="G_gamma"/>
    <property type="match status" value="1"/>
</dbReference>
<comment type="caution">
    <text evidence="5">The sequence shown here is derived from an EMBL/GenBank/DDBJ whole genome shotgun (WGS) entry which is preliminary data.</text>
</comment>
<sequence>MEQLVRDMQHPNSGIPTKSQKVFLSFVPCAFTGSDLAEWIRKQLKTDDSIEAMHIATMMYRLGYIYPVDTTKVTSIKDDNCLYRFQSPYFWPSHERSHDNTDYAIFLAKRFMRSKQVTILEDYEQTAYNNLQRLLSHKWEFILFQAQEQNRIAKQRKTADRIIMDAQERAFWRIHYPPPGHTSALQSDIRRKNSYACLIHQNNSLEASRKKVLFLQRRLHTLTMKSSKAIESLMKHCSRYAEHDPMVSGTQPSNPWISDDTTLWTLNTTLVETPTERRIRRWAISLRELLADATGRHEFAKFLKKEFSEENIAFWEECENLKSAPQSSVPELVHDIYRKYLAPGAPSQINIDGHTTDMTQQCLRNPSRFAFEAAQLQILLLMQKDSYPRFLRSDHFKELLRKAMNANPRKNRFFTFGYPFNRHAKVAPDLTPFAMRRKESEDSQVEDTFVITNGGGLTHSLSASNLKDFELAQLYTHQNGDSHHTSADNNQLASRFGTWQNTAPLKPQGPKIVSTIDVPPRRMSDSSLEVSDIRSTSMVMSVPLPSIQTLIAPWEAVETSKPL</sequence>
<dbReference type="InterPro" id="IPR036388">
    <property type="entry name" value="WH-like_DNA-bd_sf"/>
</dbReference>
<dbReference type="Pfam" id="PF00610">
    <property type="entry name" value="DEP"/>
    <property type="match status" value="1"/>
</dbReference>
<dbReference type="EMBL" id="JAIZAY010000008">
    <property type="protein sequence ID" value="KAJ8037615.1"/>
    <property type="molecule type" value="Genomic_DNA"/>
</dbReference>
<dbReference type="FunFam" id="1.10.167.10:FF:000001">
    <property type="entry name" value="Putative regulator of g-protein signaling 12"/>
    <property type="match status" value="1"/>
</dbReference>
<dbReference type="Gene3D" id="4.10.260.10">
    <property type="entry name" value="Transducin (heterotrimeric G protein), gamma chain"/>
    <property type="match status" value="1"/>
</dbReference>
<dbReference type="InterPro" id="IPR044926">
    <property type="entry name" value="RGS_subdomain_2"/>
</dbReference>